<dbReference type="InterPro" id="IPR035979">
    <property type="entry name" value="RBD_domain_sf"/>
</dbReference>
<dbReference type="SUPFAM" id="SSF54928">
    <property type="entry name" value="RNA-binding domain, RBD"/>
    <property type="match status" value="1"/>
</dbReference>
<dbReference type="GO" id="GO:0003723">
    <property type="term" value="F:RNA binding"/>
    <property type="evidence" value="ECO:0007669"/>
    <property type="project" value="UniProtKB-UniRule"/>
</dbReference>
<protein>
    <submittedName>
        <fullName evidence="4">SPOSA6832_03461-mRNA-1:cds</fullName>
    </submittedName>
</protein>
<feature type="compositionally biased region" description="Gly residues" evidence="2">
    <location>
        <begin position="135"/>
        <end position="145"/>
    </location>
</feature>
<dbReference type="InterPro" id="IPR000504">
    <property type="entry name" value="RRM_dom"/>
</dbReference>
<gene>
    <name evidence="4" type="primary">SPOSA6832_03461</name>
</gene>
<dbReference type="Gene3D" id="3.30.70.330">
    <property type="match status" value="1"/>
</dbReference>
<evidence type="ECO:0000313" key="5">
    <source>
        <dbReference type="Proteomes" id="UP000243876"/>
    </source>
</evidence>
<feature type="compositionally biased region" description="Basic and acidic residues" evidence="2">
    <location>
        <begin position="1"/>
        <end position="18"/>
    </location>
</feature>
<evidence type="ECO:0000259" key="3">
    <source>
        <dbReference type="PROSITE" id="PS50102"/>
    </source>
</evidence>
<feature type="compositionally biased region" description="Basic and acidic residues" evidence="2">
    <location>
        <begin position="119"/>
        <end position="129"/>
    </location>
</feature>
<dbReference type="Proteomes" id="UP000243876">
    <property type="component" value="Unassembled WGS sequence"/>
</dbReference>
<organism evidence="4 5">
    <name type="scientific">Sporidiobolus salmonicolor</name>
    <name type="common">Yeast-like fungus</name>
    <name type="synonym">Sporobolomyces salmonicolor</name>
    <dbReference type="NCBI Taxonomy" id="5005"/>
    <lineage>
        <taxon>Eukaryota</taxon>
        <taxon>Fungi</taxon>
        <taxon>Dikarya</taxon>
        <taxon>Basidiomycota</taxon>
        <taxon>Pucciniomycotina</taxon>
        <taxon>Microbotryomycetes</taxon>
        <taxon>Sporidiobolales</taxon>
        <taxon>Sporidiobolaceae</taxon>
        <taxon>Sporobolomyces</taxon>
    </lineage>
</organism>
<feature type="compositionally biased region" description="Polar residues" evidence="2">
    <location>
        <begin position="23"/>
        <end position="34"/>
    </location>
</feature>
<dbReference type="PANTHER" id="PTHR48034">
    <property type="entry name" value="TRANSFORMER-2 SEX-DETERMINING PROTEIN-RELATED"/>
    <property type="match status" value="1"/>
</dbReference>
<feature type="compositionally biased region" description="Basic and acidic residues" evidence="2">
    <location>
        <begin position="191"/>
        <end position="221"/>
    </location>
</feature>
<dbReference type="CDD" id="cd00590">
    <property type="entry name" value="RRM_SF"/>
    <property type="match status" value="1"/>
</dbReference>
<dbReference type="AlphaFoldDB" id="A0A0D6EP71"/>
<dbReference type="InterPro" id="IPR012677">
    <property type="entry name" value="Nucleotide-bd_a/b_plait_sf"/>
</dbReference>
<feature type="region of interest" description="Disordered" evidence="2">
    <location>
        <begin position="100"/>
        <end position="221"/>
    </location>
</feature>
<evidence type="ECO:0000256" key="2">
    <source>
        <dbReference type="SAM" id="MobiDB-lite"/>
    </source>
</evidence>
<evidence type="ECO:0000313" key="4">
    <source>
        <dbReference type="EMBL" id="CEQ41719.1"/>
    </source>
</evidence>
<name>A0A0D6EP71_SPOSA</name>
<accession>A0A0D6EP71</accession>
<feature type="compositionally biased region" description="Basic and acidic residues" evidence="2">
    <location>
        <begin position="166"/>
        <end position="181"/>
    </location>
</feature>
<dbReference type="OrthoDB" id="6159137at2759"/>
<keyword evidence="5" id="KW-1185">Reference proteome</keyword>
<feature type="domain" description="RRM" evidence="3">
    <location>
        <begin position="26"/>
        <end position="104"/>
    </location>
</feature>
<reference evidence="5" key="1">
    <citation type="submission" date="2015-02" db="EMBL/GenBank/DDBJ databases">
        <authorList>
            <person name="Gon?alves P."/>
        </authorList>
    </citation>
    <scope>NUCLEOTIDE SEQUENCE [LARGE SCALE GENOMIC DNA]</scope>
</reference>
<feature type="non-terminal residue" evidence="4">
    <location>
        <position position="1"/>
    </location>
</feature>
<dbReference type="InterPro" id="IPR050441">
    <property type="entry name" value="RBM"/>
</dbReference>
<dbReference type="EMBL" id="CENE01000017">
    <property type="protein sequence ID" value="CEQ41719.1"/>
    <property type="molecule type" value="Genomic_DNA"/>
</dbReference>
<dbReference type="SMART" id="SM00360">
    <property type="entry name" value="RRM"/>
    <property type="match status" value="1"/>
</dbReference>
<evidence type="ECO:0000256" key="1">
    <source>
        <dbReference type="PROSITE-ProRule" id="PRU00176"/>
    </source>
</evidence>
<keyword evidence="1" id="KW-0694">RNA-binding</keyword>
<feature type="region of interest" description="Disordered" evidence="2">
    <location>
        <begin position="1"/>
        <end position="35"/>
    </location>
</feature>
<proteinExistence type="predicted"/>
<sequence>MDTDRRDGGDRGRSDDRGPQGVNPGNNLHVSGLSTRVEERDLEEVFSKFGRIQKCQVMRDPHTKDSRGFAFVTMESPEEAEVCITNLNATELMGRTMNVDKARRGRARTPTPGQYHGPPKRDGLDRPYEPRGYSSRGGGSGGYGGRYDDRYDSRGGYSSRGAGYGGEERAYGSRYDDRDARGGGGYAIPMRGDDRPPRDDRRRYDDRDDRRRYDDRYERRY</sequence>
<dbReference type="PROSITE" id="PS50102">
    <property type="entry name" value="RRM"/>
    <property type="match status" value="1"/>
</dbReference>
<dbReference type="Pfam" id="PF00076">
    <property type="entry name" value="RRM_1"/>
    <property type="match status" value="1"/>
</dbReference>